<evidence type="ECO:0000313" key="4">
    <source>
        <dbReference type="Proteomes" id="UP000663870"/>
    </source>
</evidence>
<keyword evidence="4" id="KW-1185">Reference proteome</keyword>
<dbReference type="InterPro" id="IPR021109">
    <property type="entry name" value="Peptidase_aspartic_dom_sf"/>
</dbReference>
<dbReference type="Gene3D" id="2.40.70.10">
    <property type="entry name" value="Acid Proteases"/>
    <property type="match status" value="1"/>
</dbReference>
<accession>A0A815WEA1</accession>
<evidence type="ECO:0000313" key="2">
    <source>
        <dbReference type="EMBL" id="CAF1670847.1"/>
    </source>
</evidence>
<proteinExistence type="predicted"/>
<evidence type="ECO:0008006" key="5">
    <source>
        <dbReference type="Google" id="ProtNLM"/>
    </source>
</evidence>
<comment type="caution">
    <text evidence="1">The sequence shown here is derived from an EMBL/GenBank/DDBJ whole genome shotgun (WGS) entry which is preliminary data.</text>
</comment>
<protein>
    <recommendedName>
        <fullName evidence="5">Peptidase A2 domain-containing protein</fullName>
    </recommendedName>
</protein>
<dbReference type="Proteomes" id="UP000663854">
    <property type="component" value="Unassembled WGS sequence"/>
</dbReference>
<organism evidence="1 3">
    <name type="scientific">Rotaria sordida</name>
    <dbReference type="NCBI Taxonomy" id="392033"/>
    <lineage>
        <taxon>Eukaryota</taxon>
        <taxon>Metazoa</taxon>
        <taxon>Spiralia</taxon>
        <taxon>Gnathifera</taxon>
        <taxon>Rotifera</taxon>
        <taxon>Eurotatoria</taxon>
        <taxon>Bdelloidea</taxon>
        <taxon>Philodinida</taxon>
        <taxon>Philodinidae</taxon>
        <taxon>Rotaria</taxon>
    </lineage>
</organism>
<reference evidence="1" key="1">
    <citation type="submission" date="2021-02" db="EMBL/GenBank/DDBJ databases">
        <authorList>
            <person name="Nowell W R."/>
        </authorList>
    </citation>
    <scope>NUCLEOTIDE SEQUENCE</scope>
</reference>
<dbReference type="InterPro" id="IPR043502">
    <property type="entry name" value="DNA/RNA_pol_sf"/>
</dbReference>
<dbReference type="SUPFAM" id="SSF56672">
    <property type="entry name" value="DNA/RNA polymerases"/>
    <property type="match status" value="1"/>
</dbReference>
<dbReference type="EMBL" id="CAJNOL010015229">
    <property type="protein sequence ID" value="CAF1670847.1"/>
    <property type="molecule type" value="Genomic_DNA"/>
</dbReference>
<dbReference type="AlphaFoldDB" id="A0A815WEA1"/>
<sequence length="275" mass="31112">MMDTGANRSFISIKALDPSYGKQFINKSHSRVILADGYTSLSVFGTMNLFIMMDDMSTSIKALFVKELCANCILGIDFIHKYKLFINTEEQIVSISDNYKRIALKFDINKGDIRYSACLINNVRIPPKRTVTVPVSVELSSAKVLFCPCFKLQQRLPIFINSIIDHRSVNNNITNLTRHIDNPEQQDRVETLLNQFAKLLGTSKLTIATNVKSHAIKTLDHPRPVSKPYYSTPSEQEEIITIKDNHPLPNMKQAIQLLGGGYKFFSKLDMKSGFC</sequence>
<gene>
    <name evidence="2" type="ORF">JXQ802_LOCUS57576</name>
    <name evidence="1" type="ORF">PYM288_LOCUS40974</name>
</gene>
<evidence type="ECO:0000313" key="3">
    <source>
        <dbReference type="Proteomes" id="UP000663854"/>
    </source>
</evidence>
<name>A0A815WEA1_9BILA</name>
<dbReference type="EMBL" id="CAJNOH010013336">
    <property type="protein sequence ID" value="CAF1544805.1"/>
    <property type="molecule type" value="Genomic_DNA"/>
</dbReference>
<dbReference type="Proteomes" id="UP000663870">
    <property type="component" value="Unassembled WGS sequence"/>
</dbReference>
<dbReference type="SUPFAM" id="SSF50630">
    <property type="entry name" value="Acid proteases"/>
    <property type="match status" value="1"/>
</dbReference>
<evidence type="ECO:0000313" key="1">
    <source>
        <dbReference type="EMBL" id="CAF1544805.1"/>
    </source>
</evidence>